<protein>
    <recommendedName>
        <fullName evidence="2">UPF0102 protein ABZU02_01130</fullName>
    </recommendedName>
</protein>
<dbReference type="EMBL" id="CP160091">
    <property type="protein sequence ID" value="XCS43742.1"/>
    <property type="molecule type" value="Genomic_DNA"/>
</dbReference>
<dbReference type="NCBIfam" id="NF009150">
    <property type="entry name" value="PRK12497.1-3"/>
    <property type="match status" value="1"/>
</dbReference>
<evidence type="ECO:0000256" key="2">
    <source>
        <dbReference type="HAMAP-Rule" id="MF_00048"/>
    </source>
</evidence>
<name>A0AAU8NLA0_9BIFI</name>
<dbReference type="HAMAP" id="MF_00048">
    <property type="entry name" value="UPF0102"/>
    <property type="match status" value="1"/>
</dbReference>
<dbReference type="SUPFAM" id="SSF52980">
    <property type="entry name" value="Restriction endonuclease-like"/>
    <property type="match status" value="1"/>
</dbReference>
<dbReference type="Pfam" id="PF02021">
    <property type="entry name" value="UPF0102"/>
    <property type="match status" value="1"/>
</dbReference>
<reference evidence="3" key="1">
    <citation type="submission" date="2024-06" db="EMBL/GenBank/DDBJ databases">
        <title>Vaginal Lactobacillus fatty acid response mechanisms reveal a metabolite-targeted strategy for bacterial vaginosis treatment.</title>
        <authorList>
            <person name="Zhu M."/>
            <person name="Blainey P.C."/>
            <person name="Bloom S.M."/>
            <person name="Kwon D.S."/>
        </authorList>
    </citation>
    <scope>NUCLEOTIDE SEQUENCE</scope>
    <source>
        <strain evidence="3">0809_588_1_1_BHK4</strain>
    </source>
</reference>
<sequence length="155" mass="18311">MINEEDMILDIQQENIQQEELLSRVAKVEEQLCDFSIPNKTIGSLGEEYTSLKLMLKNWILLDRNWHSRFGELDVVMMNTEGIIVFIEVKTRRSIRFGTPLEAVTEEKRIKTHKAAFNWLENHKMFKHRRIRFDVVSILISKDKNIQIQHILGAF</sequence>
<gene>
    <name evidence="3" type="ORF">ABZU02_01130</name>
</gene>
<dbReference type="InterPro" id="IPR003509">
    <property type="entry name" value="UPF0102_YraN-like"/>
</dbReference>
<evidence type="ECO:0000313" key="3">
    <source>
        <dbReference type="EMBL" id="XCS43742.1"/>
    </source>
</evidence>
<evidence type="ECO:0000256" key="1">
    <source>
        <dbReference type="ARBA" id="ARBA00006738"/>
    </source>
</evidence>
<proteinExistence type="inferred from homology"/>
<dbReference type="AlphaFoldDB" id="A0AAU8NLA0"/>
<dbReference type="GO" id="GO:0003676">
    <property type="term" value="F:nucleic acid binding"/>
    <property type="evidence" value="ECO:0007669"/>
    <property type="project" value="InterPro"/>
</dbReference>
<organism evidence="3">
    <name type="scientific">Gardnerella piotii</name>
    <dbReference type="NCBI Taxonomy" id="2792977"/>
    <lineage>
        <taxon>Bacteria</taxon>
        <taxon>Bacillati</taxon>
        <taxon>Actinomycetota</taxon>
        <taxon>Actinomycetes</taxon>
        <taxon>Bifidobacteriales</taxon>
        <taxon>Bifidobacteriaceae</taxon>
        <taxon>Gardnerella</taxon>
    </lineage>
</organism>
<dbReference type="PANTHER" id="PTHR34039">
    <property type="entry name" value="UPF0102 PROTEIN YRAN"/>
    <property type="match status" value="1"/>
</dbReference>
<comment type="similarity">
    <text evidence="1 2">Belongs to the UPF0102 family.</text>
</comment>
<dbReference type="NCBIfam" id="NF009154">
    <property type="entry name" value="PRK12497.3-3"/>
    <property type="match status" value="1"/>
</dbReference>
<accession>A0AAU8NLA0</accession>
<dbReference type="Gene3D" id="3.40.1350.10">
    <property type="match status" value="1"/>
</dbReference>
<dbReference type="PANTHER" id="PTHR34039:SF1">
    <property type="entry name" value="UPF0102 PROTEIN YRAN"/>
    <property type="match status" value="1"/>
</dbReference>
<dbReference type="InterPro" id="IPR011856">
    <property type="entry name" value="tRNA_endonuc-like_dom_sf"/>
</dbReference>
<dbReference type="InterPro" id="IPR011335">
    <property type="entry name" value="Restrct_endonuc-II-like"/>
</dbReference>